<keyword evidence="4" id="KW-0732">Signal</keyword>
<dbReference type="GO" id="GO:0042597">
    <property type="term" value="C:periplasmic space"/>
    <property type="evidence" value="ECO:0007669"/>
    <property type="project" value="UniProtKB-SubCell"/>
</dbReference>
<dbReference type="NCBIfam" id="TIGR02037">
    <property type="entry name" value="degP_htrA_DO"/>
    <property type="match status" value="1"/>
</dbReference>
<comment type="similarity">
    <text evidence="2">Belongs to the peptidase S1C family.</text>
</comment>
<dbReference type="InterPro" id="IPR001478">
    <property type="entry name" value="PDZ"/>
</dbReference>
<evidence type="ECO:0000259" key="11">
    <source>
        <dbReference type="PROSITE" id="PS50106"/>
    </source>
</evidence>
<dbReference type="InterPro" id="IPR011782">
    <property type="entry name" value="Pept_S1C_Do"/>
</dbReference>
<feature type="active site" description="Charge relay system" evidence="9">
    <location>
        <position position="130"/>
    </location>
</feature>
<dbReference type="PANTHER" id="PTHR22939">
    <property type="entry name" value="SERINE PROTEASE FAMILY S1C HTRA-RELATED"/>
    <property type="match status" value="1"/>
</dbReference>
<sequence length="458" mass="48196">MLVALIGTSAQASIPSGMLSGDNPSLAPMLDKTLPAVVNVVVTGKATPQRNNPLFNDPFFRQFFNAPQQQQQQPRMDHPTATGSGVIIDADKGYLVTNYHVVHDAEKIEVRLNDNRQFDATVVGTDPETDLAVIQIKADDLTALQMANSDQLRVGDFVVAVGNPFGLRQTVTSGIVSGLGRHIGTPRGGEGSRYQNFIQTDASINPGNSGGALLNLQGQLVGINSEILSQSGGNIGIGFAIPSNLVQSVANQLIENGEVKRGMLGVVGQNLTPELAKAFDLKIEEGVVIAQVMPDSPAEKAGVRERDVVTAINGKSIENFSDLQNAIGLRSPGDKITISLVRDGKKREMTATLGNAAKMAGGGESGSANLAQGLQGATFGPVSEDNPLAGEVTGVQVNNVERASPAARAGLRPGDVITSVNRQNVKNMADLQKLAGANQQQLLLHVRRGRGALFLLIE</sequence>
<accession>A0A423PK14</accession>
<comment type="caution">
    <text evidence="12">The sequence shown here is derived from an EMBL/GenBank/DDBJ whole genome shotgun (WGS) entry which is preliminary data.</text>
</comment>
<evidence type="ECO:0000256" key="7">
    <source>
        <dbReference type="ARBA" id="ARBA00022801"/>
    </source>
</evidence>
<dbReference type="FunFam" id="2.40.10.10:FF:000001">
    <property type="entry name" value="Periplasmic serine protease DegS"/>
    <property type="match status" value="1"/>
</dbReference>
<keyword evidence="5" id="KW-0677">Repeat</keyword>
<comment type="subcellular location">
    <subcellularLocation>
        <location evidence="1">Periplasm</location>
    </subcellularLocation>
</comment>
<feature type="binding site" evidence="10">
    <location>
        <position position="130"/>
    </location>
    <ligand>
        <name>substrate</name>
    </ligand>
</feature>
<evidence type="ECO:0000256" key="2">
    <source>
        <dbReference type="ARBA" id="ARBA00010541"/>
    </source>
</evidence>
<keyword evidence="13" id="KW-1185">Reference proteome</keyword>
<evidence type="ECO:0000256" key="1">
    <source>
        <dbReference type="ARBA" id="ARBA00004418"/>
    </source>
</evidence>
<dbReference type="CDD" id="cd10839">
    <property type="entry name" value="cpPDZ1_DegP-like"/>
    <property type="match status" value="1"/>
</dbReference>
<dbReference type="InterPro" id="IPR036034">
    <property type="entry name" value="PDZ_sf"/>
</dbReference>
<feature type="binding site" evidence="10">
    <location>
        <begin position="264"/>
        <end position="268"/>
    </location>
    <ligand>
        <name>substrate</name>
    </ligand>
</feature>
<dbReference type="Pfam" id="PF13180">
    <property type="entry name" value="PDZ_2"/>
    <property type="match status" value="1"/>
</dbReference>
<evidence type="ECO:0000313" key="13">
    <source>
        <dbReference type="Proteomes" id="UP000285310"/>
    </source>
</evidence>
<evidence type="ECO:0000256" key="3">
    <source>
        <dbReference type="ARBA" id="ARBA00022670"/>
    </source>
</evidence>
<proteinExistence type="inferred from homology"/>
<feature type="domain" description="PDZ" evidence="11">
    <location>
        <begin position="253"/>
        <end position="344"/>
    </location>
</feature>
<dbReference type="GO" id="GO:0012501">
    <property type="term" value="P:programmed cell death"/>
    <property type="evidence" value="ECO:0007669"/>
    <property type="project" value="TreeGrafter"/>
</dbReference>
<evidence type="ECO:0000256" key="4">
    <source>
        <dbReference type="ARBA" id="ARBA00022729"/>
    </source>
</evidence>
<name>A0A423PK14_9GAMM</name>
<evidence type="ECO:0000256" key="8">
    <source>
        <dbReference type="ARBA" id="ARBA00022825"/>
    </source>
</evidence>
<evidence type="ECO:0000313" key="12">
    <source>
        <dbReference type="EMBL" id="ROO25934.1"/>
    </source>
</evidence>
<feature type="active site" description="Charge relay system" evidence="9">
    <location>
        <position position="209"/>
    </location>
</feature>
<dbReference type="SUPFAM" id="SSF50156">
    <property type="entry name" value="PDZ domain-like"/>
    <property type="match status" value="2"/>
</dbReference>
<protein>
    <submittedName>
        <fullName evidence="12">Peptidase</fullName>
    </submittedName>
</protein>
<keyword evidence="3" id="KW-0645">Protease</keyword>
<evidence type="ECO:0000256" key="10">
    <source>
        <dbReference type="PIRSR" id="PIRSR611782-2"/>
    </source>
</evidence>
<dbReference type="GO" id="GO:0004252">
    <property type="term" value="F:serine-type endopeptidase activity"/>
    <property type="evidence" value="ECO:0007669"/>
    <property type="project" value="InterPro"/>
</dbReference>
<dbReference type="SUPFAM" id="SSF50494">
    <property type="entry name" value="Trypsin-like serine proteases"/>
    <property type="match status" value="1"/>
</dbReference>
<dbReference type="Proteomes" id="UP000285310">
    <property type="component" value="Unassembled WGS sequence"/>
</dbReference>
<feature type="domain" description="PDZ" evidence="11">
    <location>
        <begin position="367"/>
        <end position="458"/>
    </location>
</feature>
<dbReference type="InterPro" id="IPR001940">
    <property type="entry name" value="Peptidase_S1C"/>
</dbReference>
<dbReference type="EMBL" id="AYKG01000041">
    <property type="protein sequence ID" value="ROO25934.1"/>
    <property type="molecule type" value="Genomic_DNA"/>
</dbReference>
<keyword evidence="7" id="KW-0378">Hydrolase</keyword>
<evidence type="ECO:0000256" key="9">
    <source>
        <dbReference type="PIRSR" id="PIRSR611782-1"/>
    </source>
</evidence>
<feature type="active site" description="Charge relay system" evidence="9">
    <location>
        <position position="100"/>
    </location>
</feature>
<dbReference type="SMART" id="SM00228">
    <property type="entry name" value="PDZ"/>
    <property type="match status" value="2"/>
</dbReference>
<dbReference type="Gene3D" id="2.40.10.120">
    <property type="match status" value="1"/>
</dbReference>
<keyword evidence="6" id="KW-0574">Periplasm</keyword>
<reference evidence="12 13" key="1">
    <citation type="submission" date="2013-10" db="EMBL/GenBank/DDBJ databases">
        <title>Salinisphaera japonica YTM-1 Genome Sequencing.</title>
        <authorList>
            <person name="Lai Q."/>
            <person name="Li C."/>
            <person name="Shao Z."/>
        </authorList>
    </citation>
    <scope>NUCLEOTIDE SEQUENCE [LARGE SCALE GENOMIC DNA]</scope>
    <source>
        <strain evidence="12 13">YTM-1</strain>
    </source>
</reference>
<gene>
    <name evidence="12" type="ORF">SAJA_11955</name>
</gene>
<dbReference type="Gene3D" id="2.30.42.10">
    <property type="match status" value="2"/>
</dbReference>
<dbReference type="InParanoid" id="A0A423PK14"/>
<dbReference type="InterPro" id="IPR009003">
    <property type="entry name" value="Peptidase_S1_PA"/>
</dbReference>
<feature type="binding site" evidence="10">
    <location>
        <begin position="207"/>
        <end position="209"/>
    </location>
    <ligand>
        <name>substrate</name>
    </ligand>
</feature>
<dbReference type="GO" id="GO:0006508">
    <property type="term" value="P:proteolysis"/>
    <property type="evidence" value="ECO:0007669"/>
    <property type="project" value="UniProtKB-KW"/>
</dbReference>
<organism evidence="12 13">
    <name type="scientific">Salinisphaera japonica YTM-1</name>
    <dbReference type="NCBI Taxonomy" id="1209778"/>
    <lineage>
        <taxon>Bacteria</taxon>
        <taxon>Pseudomonadati</taxon>
        <taxon>Pseudomonadota</taxon>
        <taxon>Gammaproteobacteria</taxon>
        <taxon>Salinisphaerales</taxon>
        <taxon>Salinisphaeraceae</taxon>
        <taxon>Salinisphaera</taxon>
    </lineage>
</organism>
<dbReference type="PRINTS" id="PR00834">
    <property type="entry name" value="PROTEASES2C"/>
</dbReference>
<evidence type="ECO:0000256" key="5">
    <source>
        <dbReference type="ARBA" id="ARBA00022737"/>
    </source>
</evidence>
<dbReference type="Pfam" id="PF17820">
    <property type="entry name" value="PDZ_6"/>
    <property type="match status" value="1"/>
</dbReference>
<dbReference type="PROSITE" id="PS50106">
    <property type="entry name" value="PDZ"/>
    <property type="match status" value="2"/>
</dbReference>
<evidence type="ECO:0000256" key="6">
    <source>
        <dbReference type="ARBA" id="ARBA00022764"/>
    </source>
</evidence>
<dbReference type="FunCoup" id="A0A423PK14">
    <property type="interactions" value="551"/>
</dbReference>
<feature type="binding site" evidence="10">
    <location>
        <position position="100"/>
    </location>
    <ligand>
        <name>substrate</name>
    </ligand>
</feature>
<dbReference type="Pfam" id="PF13365">
    <property type="entry name" value="Trypsin_2"/>
    <property type="match status" value="1"/>
</dbReference>
<keyword evidence="8" id="KW-0720">Serine protease</keyword>
<dbReference type="PANTHER" id="PTHR22939:SF129">
    <property type="entry name" value="SERINE PROTEASE HTRA2, MITOCHONDRIAL"/>
    <property type="match status" value="1"/>
</dbReference>
<dbReference type="InterPro" id="IPR041489">
    <property type="entry name" value="PDZ_6"/>
</dbReference>
<dbReference type="AlphaFoldDB" id="A0A423PK14"/>